<dbReference type="PANTHER" id="PTHR12993">
    <property type="entry name" value="N-ACETYLGLUCOSAMINYL-PHOSPHATIDYLINOSITOL DE-N-ACETYLASE-RELATED"/>
    <property type="match status" value="1"/>
</dbReference>
<dbReference type="RefSeq" id="WP_311182887.1">
    <property type="nucleotide sequence ID" value="NZ_CP115543.1"/>
</dbReference>
<evidence type="ECO:0000313" key="1">
    <source>
        <dbReference type="EMBL" id="WNH48274.1"/>
    </source>
</evidence>
<name>A0ABY9YBL5_9GAMM</name>
<dbReference type="PANTHER" id="PTHR12993:SF29">
    <property type="entry name" value="BLR3841 PROTEIN"/>
    <property type="match status" value="1"/>
</dbReference>
<dbReference type="InterPro" id="IPR003737">
    <property type="entry name" value="GlcNAc_PI_deacetylase-related"/>
</dbReference>
<dbReference type="InterPro" id="IPR024078">
    <property type="entry name" value="LmbE-like_dom_sf"/>
</dbReference>
<keyword evidence="2" id="KW-1185">Reference proteome</keyword>
<dbReference type="Gene3D" id="3.40.50.10320">
    <property type="entry name" value="LmbE-like"/>
    <property type="match status" value="1"/>
</dbReference>
<dbReference type="SUPFAM" id="SSF102588">
    <property type="entry name" value="LmbE-like"/>
    <property type="match status" value="1"/>
</dbReference>
<dbReference type="EMBL" id="CP115543">
    <property type="protein sequence ID" value="WNH48274.1"/>
    <property type="molecule type" value="Genomic_DNA"/>
</dbReference>
<dbReference type="Pfam" id="PF02585">
    <property type="entry name" value="PIG-L"/>
    <property type="match status" value="1"/>
</dbReference>
<evidence type="ECO:0000313" key="2">
    <source>
        <dbReference type="Proteomes" id="UP001305421"/>
    </source>
</evidence>
<accession>A0ABY9YBL5</accession>
<organism evidence="1 2">
    <name type="scientific">Stenotrophomonas aracearum</name>
    <dbReference type="NCBI Taxonomy" id="3003272"/>
    <lineage>
        <taxon>Bacteria</taxon>
        <taxon>Pseudomonadati</taxon>
        <taxon>Pseudomonadota</taxon>
        <taxon>Gammaproteobacteria</taxon>
        <taxon>Lysobacterales</taxon>
        <taxon>Lysobacteraceae</taxon>
        <taxon>Stenotrophomonas</taxon>
    </lineage>
</organism>
<protein>
    <submittedName>
        <fullName evidence="1">PIG-L family deacetylase</fullName>
    </submittedName>
</protein>
<sequence length="252" mass="26987">MDAVTVRIEGRGTPESAWQTCAWLEALPSVRADTVLLGARRLIVVSPHPDDEVLACGGLMQAALAEGCNVQVVSVTDGEACYPDHPRWSHSRLRDARRRELASAMQALGMDATHVSALGIPDGAVARHEPDLAAHLAGRLLPGDVVVAPWVQDAHPDHEAVGRAAAAAALSCGARVLQYPVWAWHWLDPSAESGPWPSAQRVALCADAQARKQRAISAFATQTGAVGDLECEPILPEYVLARFHRPYEVLIG</sequence>
<dbReference type="Proteomes" id="UP001305421">
    <property type="component" value="Chromosome"/>
</dbReference>
<gene>
    <name evidence="1" type="ORF">PDM28_16620</name>
</gene>
<proteinExistence type="predicted"/>
<reference evidence="1 2" key="1">
    <citation type="submission" date="2022-12" db="EMBL/GenBank/DDBJ databases">
        <title>Two new species, Stenotrophomonas aracearum and Stenotrophomonas oahuensis, isolated from Anthurium (Araceae family) in Hawaii.</title>
        <authorList>
            <person name="Chunag S.C."/>
            <person name="Dobhal S."/>
            <person name="Alvarez A."/>
            <person name="Arif M."/>
        </authorList>
    </citation>
    <scope>NUCLEOTIDE SEQUENCE [LARGE SCALE GENOMIC DNA]</scope>
    <source>
        <strain evidence="1 2">A5588</strain>
    </source>
</reference>